<dbReference type="EMBL" id="BAABGA010000079">
    <property type="protein sequence ID" value="GAA4465907.1"/>
    <property type="molecule type" value="Genomic_DNA"/>
</dbReference>
<accession>A0ABP8NHF8</accession>
<evidence type="ECO:0000313" key="2">
    <source>
        <dbReference type="Proteomes" id="UP001500840"/>
    </source>
</evidence>
<dbReference type="Proteomes" id="UP001500840">
    <property type="component" value="Unassembled WGS sequence"/>
</dbReference>
<name>A0ABP8NHF8_9BACT</name>
<organism evidence="1 2">
    <name type="scientific">Novipirellula rosea</name>
    <dbReference type="NCBI Taxonomy" id="1031540"/>
    <lineage>
        <taxon>Bacteria</taxon>
        <taxon>Pseudomonadati</taxon>
        <taxon>Planctomycetota</taxon>
        <taxon>Planctomycetia</taxon>
        <taxon>Pirellulales</taxon>
        <taxon>Pirellulaceae</taxon>
        <taxon>Novipirellula</taxon>
    </lineage>
</organism>
<sequence>MASQPKREFVAETAGRRYSDRAICQGLSLLASMRLLECVTDGITIAGVDTFDPTSSDDDDR</sequence>
<comment type="caution">
    <text evidence="1">The sequence shown here is derived from an EMBL/GenBank/DDBJ whole genome shotgun (WGS) entry which is preliminary data.</text>
</comment>
<keyword evidence="2" id="KW-1185">Reference proteome</keyword>
<evidence type="ECO:0000313" key="1">
    <source>
        <dbReference type="EMBL" id="GAA4465907.1"/>
    </source>
</evidence>
<proteinExistence type="predicted"/>
<protein>
    <submittedName>
        <fullName evidence="1">Uncharacterized protein</fullName>
    </submittedName>
</protein>
<reference evidence="2" key="1">
    <citation type="journal article" date="2019" name="Int. J. Syst. Evol. Microbiol.">
        <title>The Global Catalogue of Microorganisms (GCM) 10K type strain sequencing project: providing services to taxonomists for standard genome sequencing and annotation.</title>
        <authorList>
            <consortium name="The Broad Institute Genomics Platform"/>
            <consortium name="The Broad Institute Genome Sequencing Center for Infectious Disease"/>
            <person name="Wu L."/>
            <person name="Ma J."/>
        </authorList>
    </citation>
    <scope>NUCLEOTIDE SEQUENCE [LARGE SCALE GENOMIC DNA]</scope>
    <source>
        <strain evidence="2">JCM 17759</strain>
    </source>
</reference>
<dbReference type="RefSeq" id="WP_345326921.1">
    <property type="nucleotide sequence ID" value="NZ_BAABGA010000079.1"/>
</dbReference>
<gene>
    <name evidence="1" type="ORF">GCM10023156_54140</name>
</gene>